<evidence type="ECO:0000256" key="8">
    <source>
        <dbReference type="ARBA" id="ARBA00022777"/>
    </source>
</evidence>
<reference evidence="15 16" key="1">
    <citation type="journal article" date="2018" name="ACS Chem. Biol.">
        <title>Ketoreductase domain dysfunction expands chemodiversity: malyngamide biosynthesis in the cyanobacterium Okeania hirsuta.</title>
        <authorList>
            <person name="Moss N.A."/>
            <person name="Leao T."/>
            <person name="Rankin M."/>
            <person name="McCullough T.M."/>
            <person name="Qu P."/>
            <person name="Korobeynikov A."/>
            <person name="Smith J.L."/>
            <person name="Gerwick L."/>
            <person name="Gerwick W.H."/>
        </authorList>
    </citation>
    <scope>NUCLEOTIDE SEQUENCE [LARGE SCALE GENOMIC DNA]</scope>
    <source>
        <strain evidence="15 16">PAB10Feb10-1</strain>
    </source>
</reference>
<sequence>MKLEIPQQDASTIRTERIERSLQALKQIWSEAIALELQEAENLEKIYPNNRKSAQNLIHYLAVRRHDIRDLQYDLSILGLSSLGRMEAHVMASLHAVLEALHRIDNLSIPPELQTELSITHELGNAILTKHTLEILGPKPELRNARIMVTMPSEAADDPQIIHKLLAKDMNIMRVNCAHDNREVWTKMIQNLRQAETELGKSCRISFDLGGPKLRTGKIEGKHFSLSQGDTLVVKQGDILGKPSSKNQPARVGCDVPEVFRDVQVGERIFFDDGIIAGVIRNVEREEFQVEITSAREGKAKLKSEKGINLPDTDLKLPALTQKDLQDLEFVAKNGDMVAISFVQHPTDIDQLIGVLEKLNAGELGIILKIENQKAFQQLPKLLLTALRHPRIAVMVARGDLGVEVGFERLSEVQEEILWLCEAAHVPVIWATQVLESLAKGGMASRAEVTDAAMGSRAECVMLNKGPYIDKAMQFLCDVLHRMQAHHQKKMVMLRQLNISRF</sequence>
<dbReference type="EMBL" id="RCBY01000411">
    <property type="protein sequence ID" value="RQH20582.1"/>
    <property type="molecule type" value="Genomic_DNA"/>
</dbReference>
<dbReference type="InterPro" id="IPR011037">
    <property type="entry name" value="Pyrv_Knase-like_insert_dom_sf"/>
</dbReference>
<comment type="catalytic activity">
    <reaction evidence="13">
        <text>pyruvate + ATP = phosphoenolpyruvate + ADP + H(+)</text>
        <dbReference type="Rhea" id="RHEA:18157"/>
        <dbReference type="ChEBI" id="CHEBI:15361"/>
        <dbReference type="ChEBI" id="CHEBI:15378"/>
        <dbReference type="ChEBI" id="CHEBI:30616"/>
        <dbReference type="ChEBI" id="CHEBI:58702"/>
        <dbReference type="ChEBI" id="CHEBI:456216"/>
        <dbReference type="EC" id="2.7.1.40"/>
    </reaction>
</comment>
<evidence type="ECO:0000256" key="13">
    <source>
        <dbReference type="RuleBase" id="RU000504"/>
    </source>
</evidence>
<dbReference type="PANTHER" id="PTHR11817">
    <property type="entry name" value="PYRUVATE KINASE"/>
    <property type="match status" value="1"/>
</dbReference>
<dbReference type="GO" id="GO:0016301">
    <property type="term" value="F:kinase activity"/>
    <property type="evidence" value="ECO:0007669"/>
    <property type="project" value="UniProtKB-KW"/>
</dbReference>
<protein>
    <recommendedName>
        <fullName evidence="4 13">Pyruvate kinase</fullName>
        <ecNumber evidence="4 13">2.7.1.40</ecNumber>
    </recommendedName>
</protein>
<evidence type="ECO:0000256" key="7">
    <source>
        <dbReference type="ARBA" id="ARBA00022741"/>
    </source>
</evidence>
<dbReference type="Proteomes" id="UP000269154">
    <property type="component" value="Unassembled WGS sequence"/>
</dbReference>
<dbReference type="InterPro" id="IPR015793">
    <property type="entry name" value="Pyrv_Knase_brl"/>
</dbReference>
<evidence type="ECO:0000313" key="16">
    <source>
        <dbReference type="Proteomes" id="UP000269154"/>
    </source>
</evidence>
<dbReference type="RefSeq" id="WP_124146470.1">
    <property type="nucleotide sequence ID" value="NZ_CAWOKI010000163.1"/>
</dbReference>
<dbReference type="InterPro" id="IPR001697">
    <property type="entry name" value="Pyr_Knase"/>
</dbReference>
<keyword evidence="16" id="KW-1185">Reference proteome</keyword>
<dbReference type="EC" id="2.7.1.40" evidence="4 13"/>
<dbReference type="InterPro" id="IPR040442">
    <property type="entry name" value="Pyrv_kinase-like_dom_sf"/>
</dbReference>
<dbReference type="Pfam" id="PF00224">
    <property type="entry name" value="PK"/>
    <property type="match status" value="1"/>
</dbReference>
<evidence type="ECO:0000256" key="9">
    <source>
        <dbReference type="ARBA" id="ARBA00022840"/>
    </source>
</evidence>
<feature type="domain" description="Pyruvate kinase barrel" evidence="14">
    <location>
        <begin position="143"/>
        <end position="464"/>
    </location>
</feature>
<evidence type="ECO:0000313" key="15">
    <source>
        <dbReference type="EMBL" id="RQH20582.1"/>
    </source>
</evidence>
<dbReference type="Gene3D" id="2.40.33.10">
    <property type="entry name" value="PK beta-barrel domain-like"/>
    <property type="match status" value="1"/>
</dbReference>
<keyword evidence="8 13" id="KW-0418">Kinase</keyword>
<dbReference type="Gene3D" id="3.20.20.60">
    <property type="entry name" value="Phosphoenolpyruvate-binding domains"/>
    <property type="match status" value="1"/>
</dbReference>
<keyword evidence="9" id="KW-0067">ATP-binding</keyword>
<keyword evidence="5 13" id="KW-0808">Transferase</keyword>
<proteinExistence type="inferred from homology"/>
<name>A0A3N6P9X4_9CYAN</name>
<keyword evidence="10 13" id="KW-0460">Magnesium</keyword>
<dbReference type="OrthoDB" id="9812123at2"/>
<evidence type="ECO:0000256" key="1">
    <source>
        <dbReference type="ARBA" id="ARBA00001958"/>
    </source>
</evidence>
<keyword evidence="6" id="KW-0479">Metal-binding</keyword>
<comment type="caution">
    <text evidence="15">The sequence shown here is derived from an EMBL/GenBank/DDBJ whole genome shotgun (WGS) entry which is preliminary data.</text>
</comment>
<keyword evidence="11 13" id="KW-0324">Glycolysis</keyword>
<evidence type="ECO:0000259" key="14">
    <source>
        <dbReference type="Pfam" id="PF00224"/>
    </source>
</evidence>
<accession>A0A3N6P9X4</accession>
<evidence type="ECO:0000256" key="2">
    <source>
        <dbReference type="ARBA" id="ARBA00004997"/>
    </source>
</evidence>
<dbReference type="InterPro" id="IPR015813">
    <property type="entry name" value="Pyrv/PenolPyrv_kinase-like_dom"/>
</dbReference>
<keyword evidence="12 15" id="KW-0670">Pyruvate</keyword>
<organism evidence="15 16">
    <name type="scientific">Okeania hirsuta</name>
    <dbReference type="NCBI Taxonomy" id="1458930"/>
    <lineage>
        <taxon>Bacteria</taxon>
        <taxon>Bacillati</taxon>
        <taxon>Cyanobacteriota</taxon>
        <taxon>Cyanophyceae</taxon>
        <taxon>Oscillatoriophycideae</taxon>
        <taxon>Oscillatoriales</taxon>
        <taxon>Microcoleaceae</taxon>
        <taxon>Okeania</taxon>
    </lineage>
</organism>
<dbReference type="GO" id="GO:0005524">
    <property type="term" value="F:ATP binding"/>
    <property type="evidence" value="ECO:0007669"/>
    <property type="project" value="UniProtKB-KW"/>
</dbReference>
<evidence type="ECO:0000256" key="6">
    <source>
        <dbReference type="ARBA" id="ARBA00022723"/>
    </source>
</evidence>
<dbReference type="GO" id="GO:0030955">
    <property type="term" value="F:potassium ion binding"/>
    <property type="evidence" value="ECO:0007669"/>
    <property type="project" value="InterPro"/>
</dbReference>
<evidence type="ECO:0000256" key="11">
    <source>
        <dbReference type="ARBA" id="ARBA00023152"/>
    </source>
</evidence>
<comment type="cofactor">
    <cofactor evidence="1">
        <name>K(+)</name>
        <dbReference type="ChEBI" id="CHEBI:29103"/>
    </cofactor>
</comment>
<evidence type="ECO:0000256" key="4">
    <source>
        <dbReference type="ARBA" id="ARBA00012142"/>
    </source>
</evidence>
<dbReference type="SUPFAM" id="SSF51621">
    <property type="entry name" value="Phosphoenolpyruvate/pyruvate domain"/>
    <property type="match status" value="1"/>
</dbReference>
<evidence type="ECO:0000256" key="12">
    <source>
        <dbReference type="ARBA" id="ARBA00023317"/>
    </source>
</evidence>
<dbReference type="InterPro" id="IPR015806">
    <property type="entry name" value="Pyrv_Knase_insert_dom_sf"/>
</dbReference>
<dbReference type="GO" id="GO:0000287">
    <property type="term" value="F:magnesium ion binding"/>
    <property type="evidence" value="ECO:0007669"/>
    <property type="project" value="InterPro"/>
</dbReference>
<dbReference type="AlphaFoldDB" id="A0A3N6P9X4"/>
<dbReference type="UniPathway" id="UPA00109">
    <property type="reaction ID" value="UER00188"/>
</dbReference>
<comment type="pathway">
    <text evidence="2 13">Carbohydrate degradation; glycolysis; pyruvate from D-glyceraldehyde 3-phosphate: step 5/5.</text>
</comment>
<evidence type="ECO:0000256" key="5">
    <source>
        <dbReference type="ARBA" id="ARBA00022679"/>
    </source>
</evidence>
<dbReference type="GO" id="GO:0004743">
    <property type="term" value="F:pyruvate kinase activity"/>
    <property type="evidence" value="ECO:0007669"/>
    <property type="project" value="UniProtKB-EC"/>
</dbReference>
<evidence type="ECO:0000256" key="10">
    <source>
        <dbReference type="ARBA" id="ARBA00022842"/>
    </source>
</evidence>
<comment type="similarity">
    <text evidence="3 13">Belongs to the pyruvate kinase family.</text>
</comment>
<dbReference type="PRINTS" id="PR01050">
    <property type="entry name" value="PYRUVTKNASE"/>
</dbReference>
<gene>
    <name evidence="15" type="ORF">D5R40_31905</name>
</gene>
<evidence type="ECO:0000256" key="3">
    <source>
        <dbReference type="ARBA" id="ARBA00008663"/>
    </source>
</evidence>
<dbReference type="SUPFAM" id="SSF50800">
    <property type="entry name" value="PK beta-barrel domain-like"/>
    <property type="match status" value="1"/>
</dbReference>
<keyword evidence="7" id="KW-0547">Nucleotide-binding</keyword>